<evidence type="ECO:0000256" key="1">
    <source>
        <dbReference type="SAM" id="Phobius"/>
    </source>
</evidence>
<keyword evidence="3" id="KW-1185">Reference proteome</keyword>
<organism evidence="2 3">
    <name type="scientific">Limnobaculum eriocheiris</name>
    <dbReference type="NCBI Taxonomy" id="2897391"/>
    <lineage>
        <taxon>Bacteria</taxon>
        <taxon>Pseudomonadati</taxon>
        <taxon>Pseudomonadota</taxon>
        <taxon>Gammaproteobacteria</taxon>
        <taxon>Enterobacterales</taxon>
        <taxon>Budviciaceae</taxon>
        <taxon>Limnobaculum</taxon>
    </lineage>
</organism>
<keyword evidence="1" id="KW-0812">Transmembrane</keyword>
<feature type="transmembrane region" description="Helical" evidence="1">
    <location>
        <begin position="169"/>
        <end position="186"/>
    </location>
</feature>
<keyword evidence="1" id="KW-1133">Transmembrane helix</keyword>
<keyword evidence="1" id="KW-0472">Membrane</keyword>
<dbReference type="Proteomes" id="UP001139171">
    <property type="component" value="Unassembled WGS sequence"/>
</dbReference>
<dbReference type="AlphaFoldDB" id="A0A9X1MU58"/>
<feature type="transmembrane region" description="Helical" evidence="1">
    <location>
        <begin position="92"/>
        <end position="114"/>
    </location>
</feature>
<evidence type="ECO:0000313" key="3">
    <source>
        <dbReference type="Proteomes" id="UP001139171"/>
    </source>
</evidence>
<feature type="transmembrane region" description="Helical" evidence="1">
    <location>
        <begin position="368"/>
        <end position="385"/>
    </location>
</feature>
<feature type="transmembrane region" description="Helical" evidence="1">
    <location>
        <begin position="15"/>
        <end position="36"/>
    </location>
</feature>
<dbReference type="EMBL" id="JAJNAG010000002">
    <property type="protein sequence ID" value="MCD1124787.1"/>
    <property type="molecule type" value="Genomic_DNA"/>
</dbReference>
<reference evidence="2" key="1">
    <citation type="submission" date="2021-11" db="EMBL/GenBank/DDBJ databases">
        <title>Jinshanibacter sp. isolated from one year old Eriocheir sinensis.</title>
        <authorList>
            <person name="Li J.-Y."/>
            <person name="He W."/>
            <person name="Gao T.-H."/>
        </authorList>
    </citation>
    <scope>NUCLEOTIDE SEQUENCE</scope>
    <source>
        <strain evidence="2">LJY008</strain>
    </source>
</reference>
<accession>A0A9X1MU58</accession>
<name>A0A9X1MU58_9GAMM</name>
<feature type="transmembrane region" description="Helical" evidence="1">
    <location>
        <begin position="56"/>
        <end position="80"/>
    </location>
</feature>
<sequence>MEYMINEIYRYKNKLWFFLFYLYFTPLITNAIYIYSSGHLIGDFRSVEYNGSLFDIFLYLLAFILVLLGFVVILIIFNNVKGFEDREGHFTSFCYYLIVICGVGAFIFGGMAIGENAQSGILGVIQSILVKINPYFLLLIISANRLSIKRFILCALFIAYISYCQKSLQGYFVIAISSFVYILINYNMSKFRLFLLFLMPFILSFLVKDLLLFIYDVRQSTRGGEGIAADDIFIFALGRISSLSSYIYIDMINFHSELISPFFSLGIILERLTGISLLPAITPSILFNDFLLGDSADYSIFMSLPGHLLVMFRSDFPIACINSGFILTIYILIFYLTPYERKEHRVVIFLLATYMVNLSADIWELSMLFQSIIILRVLYFFFLSIRRVKIKYL</sequence>
<feature type="transmembrane region" description="Helical" evidence="1">
    <location>
        <begin position="316"/>
        <end position="337"/>
    </location>
</feature>
<evidence type="ECO:0000313" key="2">
    <source>
        <dbReference type="EMBL" id="MCD1124787.1"/>
    </source>
</evidence>
<proteinExistence type="predicted"/>
<gene>
    <name evidence="2" type="ORF">LPW36_01850</name>
</gene>
<feature type="transmembrane region" description="Helical" evidence="1">
    <location>
        <begin position="193"/>
        <end position="215"/>
    </location>
</feature>
<protein>
    <recommendedName>
        <fullName evidence="4">Wzy</fullName>
    </recommendedName>
</protein>
<feature type="transmembrane region" description="Helical" evidence="1">
    <location>
        <begin position="147"/>
        <end position="163"/>
    </location>
</feature>
<comment type="caution">
    <text evidence="2">The sequence shown here is derived from an EMBL/GenBank/DDBJ whole genome shotgun (WGS) entry which is preliminary data.</text>
</comment>
<feature type="transmembrane region" description="Helical" evidence="1">
    <location>
        <begin position="344"/>
        <end position="362"/>
    </location>
</feature>
<dbReference type="RefSeq" id="WP_230607797.1">
    <property type="nucleotide sequence ID" value="NZ_JAJNAG010000002.1"/>
</dbReference>
<evidence type="ECO:0008006" key="4">
    <source>
        <dbReference type="Google" id="ProtNLM"/>
    </source>
</evidence>
<feature type="transmembrane region" description="Helical" evidence="1">
    <location>
        <begin position="120"/>
        <end position="140"/>
    </location>
</feature>